<protein>
    <submittedName>
        <fullName evidence="1">Uncharacterized protein</fullName>
    </submittedName>
</protein>
<dbReference type="EMBL" id="CAADFK010000158">
    <property type="protein sequence ID" value="VFK18988.1"/>
    <property type="molecule type" value="Genomic_DNA"/>
</dbReference>
<reference evidence="1" key="1">
    <citation type="submission" date="2019-02" db="EMBL/GenBank/DDBJ databases">
        <authorList>
            <person name="Gruber-Vodicka R. H."/>
            <person name="Seah K. B. B."/>
        </authorList>
    </citation>
    <scope>NUCLEOTIDE SEQUENCE</scope>
    <source>
        <strain evidence="1">BECK_S313</strain>
    </source>
</reference>
<accession>A0A450WPR6</accession>
<organism evidence="1">
    <name type="scientific">Candidatus Kentrum sp. LPFa</name>
    <dbReference type="NCBI Taxonomy" id="2126335"/>
    <lineage>
        <taxon>Bacteria</taxon>
        <taxon>Pseudomonadati</taxon>
        <taxon>Pseudomonadota</taxon>
        <taxon>Gammaproteobacteria</taxon>
        <taxon>Candidatus Kentrum</taxon>
    </lineage>
</organism>
<dbReference type="AlphaFoldDB" id="A0A450WPR6"/>
<sequence>MVYWNIHVFLKCMKSSEALLRTDEACGSVLVKWNLRFVKLWFVCEADREIN</sequence>
<name>A0A450WPR6_9GAMM</name>
<proteinExistence type="predicted"/>
<evidence type="ECO:0000313" key="1">
    <source>
        <dbReference type="EMBL" id="VFK18988.1"/>
    </source>
</evidence>
<gene>
    <name evidence="1" type="ORF">BECKLPF1236B_GA0070989_11583</name>
</gene>